<dbReference type="PANTHER" id="PTHR43790">
    <property type="entry name" value="CARBOHYDRATE TRANSPORT ATP-BINDING PROTEIN MG119-RELATED"/>
    <property type="match status" value="1"/>
</dbReference>
<dbReference type="SUPFAM" id="SSF52540">
    <property type="entry name" value="P-loop containing nucleoside triphosphate hydrolases"/>
    <property type="match status" value="2"/>
</dbReference>
<keyword evidence="3 9" id="KW-0762">Sugar transport</keyword>
<dbReference type="InterPro" id="IPR003439">
    <property type="entry name" value="ABC_transporter-like_ATP-bd"/>
</dbReference>
<gene>
    <name evidence="11" type="primary">mglA</name>
    <name evidence="11" type="ORF">ACFSAV_11090</name>
</gene>
<dbReference type="RefSeq" id="WP_101775429.1">
    <property type="nucleotide sequence ID" value="NZ_JAUNLA010000014.1"/>
</dbReference>
<comment type="catalytic activity">
    <reaction evidence="9">
        <text>D-galactose(out) + ATP + H2O = D-galactose(in) + ADP + phosphate + H(+)</text>
        <dbReference type="Rhea" id="RHEA:60156"/>
        <dbReference type="ChEBI" id="CHEBI:4139"/>
        <dbReference type="ChEBI" id="CHEBI:15377"/>
        <dbReference type="ChEBI" id="CHEBI:15378"/>
        <dbReference type="ChEBI" id="CHEBI:30616"/>
        <dbReference type="ChEBI" id="CHEBI:43474"/>
        <dbReference type="ChEBI" id="CHEBI:456216"/>
        <dbReference type="EC" id="7.5.2.11"/>
    </reaction>
</comment>
<evidence type="ECO:0000256" key="4">
    <source>
        <dbReference type="ARBA" id="ARBA00022737"/>
    </source>
</evidence>
<dbReference type="InterPro" id="IPR027417">
    <property type="entry name" value="P-loop_NTPase"/>
</dbReference>
<dbReference type="PANTHER" id="PTHR43790:SF7">
    <property type="entry name" value="GALACTOSE_METHYL GALACTOSIDE IMPORT ATP-BINDING PROTEIN MGLA"/>
    <property type="match status" value="1"/>
</dbReference>
<name>A0ABW4NW79_9PAST</name>
<keyword evidence="6 9" id="KW-0067">ATP-binding</keyword>
<keyword evidence="7 9" id="KW-1278">Translocase</keyword>
<comment type="function">
    <text evidence="9">Part of an ABC transporter complex involved in carbohydrate import. Could be involved in ribose, galactose and/or methyl galactoside import. Responsible for energy coupling to the transport system.</text>
</comment>
<protein>
    <recommendedName>
        <fullName evidence="9">Ribose/galactose/methyl galactoside import ATP-binding protein</fullName>
        <ecNumber evidence="9">7.5.2.11</ecNumber>
    </recommendedName>
</protein>
<evidence type="ECO:0000313" key="12">
    <source>
        <dbReference type="Proteomes" id="UP001597420"/>
    </source>
</evidence>
<sequence>MTTQIPNQDSEILLTMTNVCKSFPGVKALDNANLTVRSHSVHALMGENGAGKSTLLKCLFGIYSKDEGDILFLDKPVNFKTSKEALENGISMVHQELNLVKQTTVMDNLWLGRYPLKAGFVDHGKMYRDTKAIFEELDIDIDPKEKVAKLSVSQMQMIEIAKAFSYDAKIVIMDEPTSSLSEKEVEHLFKIIAKLKQRGCGIIYISHKMDEIFKICDEITILRDGKWINTVEVKNSTMDQIVSMMVGRELTQRFPPKTNEPKETILTVENLTALNQPSIQDVSFELRKGEVLGIAGLVGAKRTDIVETIFGVRERKSGVIKLHDKEVKNRNAFEAINNGFALVTEERRSTGIYANLSIEFNSLISNMKSYISKLGLLSNAKMKSDTQWVIDSMNVKTPSHKTNIGSLSGGNQQKVIIGRWLLTQPEILMLDEPTRGIDIGAKYEIYQLIMELAKKDKGIIMISSEMPELLGVTDRILVMSNGKVAGIVNTAETSQEEILQLAAKYL</sequence>
<keyword evidence="8 9" id="KW-0472">Membrane</keyword>
<organism evidence="11 12">
    <name type="scientific">Pasteurella oralis</name>
    <dbReference type="NCBI Taxonomy" id="1071947"/>
    <lineage>
        <taxon>Bacteria</taxon>
        <taxon>Pseudomonadati</taxon>
        <taxon>Pseudomonadota</taxon>
        <taxon>Gammaproteobacteria</taxon>
        <taxon>Pasteurellales</taxon>
        <taxon>Pasteurellaceae</taxon>
        <taxon>Pasteurella</taxon>
    </lineage>
</organism>
<dbReference type="NCBIfam" id="NF008215">
    <property type="entry name" value="PRK10982.1"/>
    <property type="match status" value="1"/>
</dbReference>
<dbReference type="Pfam" id="PF00005">
    <property type="entry name" value="ABC_tran"/>
    <property type="match status" value="2"/>
</dbReference>
<dbReference type="SMART" id="SM00382">
    <property type="entry name" value="AAA"/>
    <property type="match status" value="2"/>
</dbReference>
<comment type="subcellular location">
    <subcellularLocation>
        <location evidence="9">Cell inner membrane</location>
        <topology evidence="9">Peripheral membrane protein</topology>
    </subcellularLocation>
</comment>
<evidence type="ECO:0000256" key="3">
    <source>
        <dbReference type="ARBA" id="ARBA00022597"/>
    </source>
</evidence>
<evidence type="ECO:0000313" key="11">
    <source>
        <dbReference type="EMBL" id="MFD1806903.1"/>
    </source>
</evidence>
<evidence type="ECO:0000256" key="6">
    <source>
        <dbReference type="ARBA" id="ARBA00022840"/>
    </source>
</evidence>
<proteinExistence type="inferred from homology"/>
<evidence type="ECO:0000256" key="5">
    <source>
        <dbReference type="ARBA" id="ARBA00022741"/>
    </source>
</evidence>
<accession>A0ABW4NW79</accession>
<comment type="similarity">
    <text evidence="9">Belongs to the ABC transporter superfamily.</text>
</comment>
<comment type="caution">
    <text evidence="11">The sequence shown here is derived from an EMBL/GenBank/DDBJ whole genome shotgun (WGS) entry which is preliminary data.</text>
</comment>
<dbReference type="EMBL" id="JBHUFP010000025">
    <property type="protein sequence ID" value="MFD1806903.1"/>
    <property type="molecule type" value="Genomic_DNA"/>
</dbReference>
<dbReference type="CDD" id="cd03215">
    <property type="entry name" value="ABC_Carb_Monos_II"/>
    <property type="match status" value="1"/>
</dbReference>
<keyword evidence="1 9" id="KW-0813">Transport</keyword>
<evidence type="ECO:0000259" key="10">
    <source>
        <dbReference type="PROSITE" id="PS50893"/>
    </source>
</evidence>
<keyword evidence="4" id="KW-0677">Repeat</keyword>
<dbReference type="EC" id="7.5.2.11" evidence="9"/>
<reference evidence="12" key="1">
    <citation type="journal article" date="2019" name="Int. J. Syst. Evol. Microbiol.">
        <title>The Global Catalogue of Microorganisms (GCM) 10K type strain sequencing project: providing services to taxonomists for standard genome sequencing and annotation.</title>
        <authorList>
            <consortium name="The Broad Institute Genomics Platform"/>
            <consortium name="The Broad Institute Genome Sequencing Center for Infectious Disease"/>
            <person name="Wu L."/>
            <person name="Ma J."/>
        </authorList>
    </citation>
    <scope>NUCLEOTIDE SEQUENCE [LARGE SCALE GENOMIC DNA]</scope>
    <source>
        <strain evidence="12">CCM 7950</strain>
    </source>
</reference>
<dbReference type="PROSITE" id="PS00211">
    <property type="entry name" value="ABC_TRANSPORTER_1"/>
    <property type="match status" value="1"/>
</dbReference>
<keyword evidence="5 9" id="KW-0547">Nucleotide-binding</keyword>
<evidence type="ECO:0000256" key="8">
    <source>
        <dbReference type="ARBA" id="ARBA00023136"/>
    </source>
</evidence>
<evidence type="ECO:0000256" key="7">
    <source>
        <dbReference type="ARBA" id="ARBA00022967"/>
    </source>
</evidence>
<dbReference type="Gene3D" id="3.40.50.300">
    <property type="entry name" value="P-loop containing nucleotide triphosphate hydrolases"/>
    <property type="match status" value="2"/>
</dbReference>
<dbReference type="InterPro" id="IPR050107">
    <property type="entry name" value="ABC_carbohydrate_import_ATPase"/>
</dbReference>
<dbReference type="PROSITE" id="PS50893">
    <property type="entry name" value="ABC_TRANSPORTER_2"/>
    <property type="match status" value="2"/>
</dbReference>
<keyword evidence="12" id="KW-1185">Reference proteome</keyword>
<evidence type="ECO:0000256" key="2">
    <source>
        <dbReference type="ARBA" id="ARBA00022475"/>
    </source>
</evidence>
<evidence type="ECO:0000256" key="1">
    <source>
        <dbReference type="ARBA" id="ARBA00022448"/>
    </source>
</evidence>
<keyword evidence="9" id="KW-0997">Cell inner membrane</keyword>
<evidence type="ECO:0000256" key="9">
    <source>
        <dbReference type="RuleBase" id="RU367029"/>
    </source>
</evidence>
<feature type="domain" description="ABC transporter" evidence="10">
    <location>
        <begin position="14"/>
        <end position="249"/>
    </location>
</feature>
<dbReference type="CDD" id="cd03216">
    <property type="entry name" value="ABC_Carb_Monos_I"/>
    <property type="match status" value="1"/>
</dbReference>
<dbReference type="InterPro" id="IPR017871">
    <property type="entry name" value="ABC_transporter-like_CS"/>
</dbReference>
<dbReference type="Proteomes" id="UP001597420">
    <property type="component" value="Unassembled WGS sequence"/>
</dbReference>
<keyword evidence="2" id="KW-1003">Cell membrane</keyword>
<dbReference type="InterPro" id="IPR003593">
    <property type="entry name" value="AAA+_ATPase"/>
</dbReference>
<dbReference type="GO" id="GO:0005524">
    <property type="term" value="F:ATP binding"/>
    <property type="evidence" value="ECO:0007669"/>
    <property type="project" value="UniProtKB-KW"/>
</dbReference>
<feature type="domain" description="ABC transporter" evidence="10">
    <location>
        <begin position="263"/>
        <end position="506"/>
    </location>
</feature>